<evidence type="ECO:0008006" key="3">
    <source>
        <dbReference type="Google" id="ProtNLM"/>
    </source>
</evidence>
<keyword evidence="1" id="KW-0812">Transmembrane</keyword>
<dbReference type="PANTHER" id="PTHR48065:SF11">
    <property type="entry name" value="OS11G0213300 PROTEIN"/>
    <property type="match status" value="1"/>
</dbReference>
<dbReference type="SUPFAM" id="SSF52058">
    <property type="entry name" value="L domain-like"/>
    <property type="match status" value="1"/>
</dbReference>
<keyword evidence="1" id="KW-1133">Transmembrane helix</keyword>
<evidence type="ECO:0000256" key="1">
    <source>
        <dbReference type="SAM" id="Phobius"/>
    </source>
</evidence>
<dbReference type="EMBL" id="HBHI01024410">
    <property type="protein sequence ID" value="CAD9691145.1"/>
    <property type="molecule type" value="Transcribed_RNA"/>
</dbReference>
<dbReference type="AlphaFoldDB" id="A0A7S2S786"/>
<dbReference type="PANTHER" id="PTHR48065">
    <property type="entry name" value="OS10G0469600 PROTEIN"/>
    <property type="match status" value="1"/>
</dbReference>
<dbReference type="InterPro" id="IPR032675">
    <property type="entry name" value="LRR_dom_sf"/>
</dbReference>
<reference evidence="2" key="1">
    <citation type="submission" date="2021-01" db="EMBL/GenBank/DDBJ databases">
        <authorList>
            <person name="Corre E."/>
            <person name="Pelletier E."/>
            <person name="Niang G."/>
            <person name="Scheremetjew M."/>
            <person name="Finn R."/>
            <person name="Kale V."/>
            <person name="Holt S."/>
            <person name="Cochrane G."/>
            <person name="Meng A."/>
            <person name="Brown T."/>
            <person name="Cohen L."/>
        </authorList>
    </citation>
    <scope>NUCLEOTIDE SEQUENCE</scope>
    <source>
        <strain evidence="2">CCMP1452</strain>
    </source>
</reference>
<keyword evidence="1" id="KW-0472">Membrane</keyword>
<gene>
    <name evidence="2" type="ORF">EANT1437_LOCUS12510</name>
</gene>
<feature type="transmembrane region" description="Helical" evidence="1">
    <location>
        <begin position="172"/>
        <end position="194"/>
    </location>
</feature>
<dbReference type="Gene3D" id="3.80.10.10">
    <property type="entry name" value="Ribonuclease Inhibitor"/>
    <property type="match status" value="1"/>
</dbReference>
<sequence>MVTFKKKQPLHYLPGTKKISTAKNRMEHTNSRIPAHIDKGRGVSDCDESSVIGNNLEIGEYDYPEIQHSIHICNEDTPNSNNRIITENRSEAAVDQRRVGAVFVSGRSSALPNEPAPEENSSTDEDHDAVMAYVVDSNLFDSSNSTDSPEPVLIAKKISLFNIIQTSRWLKAIIIISIVIVVNSSIVSILMLLIGQSDSNNYSGRIGDERNQKEIRHRYYSAAARNISEARTLLNNYSPQAQALAWLTNEDQIEISLINLDRAKQRYIATLLYFSTGGPIYWNDQAGFLDKNNHECQWNGSLRSQTRRIECDCSFNTMITSLHLGHLNLTGTLPEELSHLPKIIEIDFAGNNHLQGMIPSKFGDLPLLRKLSLSDMDLSGTIPTELGELTNLESCQLYGNKRLSANFESLCLIDSLKILEVDCNNGTIIETCPRCKACCHSKSKSCCS</sequence>
<organism evidence="2">
    <name type="scientific">Eucampia antarctica</name>
    <dbReference type="NCBI Taxonomy" id="49252"/>
    <lineage>
        <taxon>Eukaryota</taxon>
        <taxon>Sar</taxon>
        <taxon>Stramenopiles</taxon>
        <taxon>Ochrophyta</taxon>
        <taxon>Bacillariophyta</taxon>
        <taxon>Mediophyceae</taxon>
        <taxon>Biddulphiophycidae</taxon>
        <taxon>Hemiaulales</taxon>
        <taxon>Hemiaulaceae</taxon>
        <taxon>Eucampia</taxon>
    </lineage>
</organism>
<evidence type="ECO:0000313" key="2">
    <source>
        <dbReference type="EMBL" id="CAD9691145.1"/>
    </source>
</evidence>
<accession>A0A7S2S786</accession>
<proteinExistence type="predicted"/>
<protein>
    <recommendedName>
        <fullName evidence="3">L domain-like protein</fullName>
    </recommendedName>
</protein>
<name>A0A7S2S786_9STRA</name>